<dbReference type="Proteomes" id="UP000621492">
    <property type="component" value="Unassembled WGS sequence"/>
</dbReference>
<evidence type="ECO:0000313" key="1">
    <source>
        <dbReference type="EMBL" id="GGB57306.1"/>
    </source>
</evidence>
<name>A0A9W5X744_9BACI</name>
<accession>A0A9W5X744</accession>
<dbReference type="EMBL" id="BMJD01000045">
    <property type="protein sequence ID" value="GGB57306.1"/>
    <property type="molecule type" value="Genomic_DNA"/>
</dbReference>
<reference evidence="1" key="2">
    <citation type="submission" date="2020-09" db="EMBL/GenBank/DDBJ databases">
        <authorList>
            <person name="Sun Q."/>
            <person name="Zhou Y."/>
        </authorList>
    </citation>
    <scope>NUCLEOTIDE SEQUENCE</scope>
    <source>
        <strain evidence="1">CGMCC 1.15454</strain>
    </source>
</reference>
<keyword evidence="2" id="KW-1185">Reference proteome</keyword>
<comment type="caution">
    <text evidence="1">The sequence shown here is derived from an EMBL/GenBank/DDBJ whole genome shotgun (WGS) entry which is preliminary data.</text>
</comment>
<evidence type="ECO:0000313" key="2">
    <source>
        <dbReference type="Proteomes" id="UP000621492"/>
    </source>
</evidence>
<reference evidence="1" key="1">
    <citation type="journal article" date="2014" name="Int. J. Syst. Evol. Microbiol.">
        <title>Complete genome sequence of Corynebacterium casei LMG S-19264T (=DSM 44701T), isolated from a smear-ripened cheese.</title>
        <authorList>
            <consortium name="US DOE Joint Genome Institute (JGI-PGF)"/>
            <person name="Walter F."/>
            <person name="Albersmeier A."/>
            <person name="Kalinowski J."/>
            <person name="Ruckert C."/>
        </authorList>
    </citation>
    <scope>NUCLEOTIDE SEQUENCE</scope>
    <source>
        <strain evidence="1">CGMCC 1.15454</strain>
    </source>
</reference>
<dbReference type="AlphaFoldDB" id="A0A9W5X744"/>
<gene>
    <name evidence="1" type="ORF">GCM10011409_38530</name>
</gene>
<sequence>MENTYERTGTTSRLVHLEDTEKIKTLLHSFQLDQKQKEKVNELRKQWKNTVI</sequence>
<proteinExistence type="predicted"/>
<organism evidence="1 2">
    <name type="scientific">Lentibacillus populi</name>
    <dbReference type="NCBI Taxonomy" id="1827502"/>
    <lineage>
        <taxon>Bacteria</taxon>
        <taxon>Bacillati</taxon>
        <taxon>Bacillota</taxon>
        <taxon>Bacilli</taxon>
        <taxon>Bacillales</taxon>
        <taxon>Bacillaceae</taxon>
        <taxon>Lentibacillus</taxon>
    </lineage>
</organism>
<protein>
    <submittedName>
        <fullName evidence="1">Uncharacterized protein</fullName>
    </submittedName>
</protein>